<dbReference type="AlphaFoldDB" id="A0A9Q1BAW6"/>
<evidence type="ECO:0000256" key="8">
    <source>
        <dbReference type="SAM" id="MobiDB-lite"/>
    </source>
</evidence>
<dbReference type="Proteomes" id="UP001152320">
    <property type="component" value="Chromosome 22"/>
</dbReference>
<feature type="region of interest" description="Disordered" evidence="8">
    <location>
        <begin position="308"/>
        <end position="327"/>
    </location>
</feature>
<dbReference type="OrthoDB" id="8889623at2759"/>
<dbReference type="PROSITE" id="PS50262">
    <property type="entry name" value="G_PROTEIN_RECEP_F1_2"/>
    <property type="match status" value="1"/>
</dbReference>
<feature type="compositionally biased region" description="Basic and acidic residues" evidence="8">
    <location>
        <begin position="215"/>
        <end position="229"/>
    </location>
</feature>
<dbReference type="PANTHER" id="PTHR24238">
    <property type="entry name" value="G-PROTEIN COUPLED RECEPTOR"/>
    <property type="match status" value="1"/>
</dbReference>
<feature type="transmembrane region" description="Helical" evidence="9">
    <location>
        <begin position="6"/>
        <end position="29"/>
    </location>
</feature>
<dbReference type="Pfam" id="PF00001">
    <property type="entry name" value="7tm_1"/>
    <property type="match status" value="1"/>
</dbReference>
<organism evidence="11 12">
    <name type="scientific">Holothuria leucospilota</name>
    <name type="common">Black long sea cucumber</name>
    <name type="synonym">Mertensiothuria leucospilota</name>
    <dbReference type="NCBI Taxonomy" id="206669"/>
    <lineage>
        <taxon>Eukaryota</taxon>
        <taxon>Metazoa</taxon>
        <taxon>Echinodermata</taxon>
        <taxon>Eleutherozoa</taxon>
        <taxon>Echinozoa</taxon>
        <taxon>Holothuroidea</taxon>
        <taxon>Aspidochirotacea</taxon>
        <taxon>Aspidochirotida</taxon>
        <taxon>Holothuriidae</taxon>
        <taxon>Holothuria</taxon>
    </lineage>
</organism>
<evidence type="ECO:0000256" key="7">
    <source>
        <dbReference type="ARBA" id="ARBA00023224"/>
    </source>
</evidence>
<feature type="region of interest" description="Disordered" evidence="8">
    <location>
        <begin position="214"/>
        <end position="251"/>
    </location>
</feature>
<feature type="domain" description="G-protein coupled receptors family 1 profile" evidence="10">
    <location>
        <begin position="22"/>
        <end position="399"/>
    </location>
</feature>
<evidence type="ECO:0000256" key="4">
    <source>
        <dbReference type="ARBA" id="ARBA00023040"/>
    </source>
</evidence>
<comment type="subcellular location">
    <subcellularLocation>
        <location evidence="1">Membrane</location>
        <topology evidence="1">Multi-pass membrane protein</topology>
    </subcellularLocation>
</comment>
<dbReference type="GO" id="GO:0004930">
    <property type="term" value="F:G protein-coupled receptor activity"/>
    <property type="evidence" value="ECO:0007669"/>
    <property type="project" value="UniProtKB-KW"/>
</dbReference>
<dbReference type="PANTHER" id="PTHR24238:SF47">
    <property type="entry name" value="ECDYSTEROIDS_DOPAMINE RECEPTOR-RELATED"/>
    <property type="match status" value="1"/>
</dbReference>
<feature type="transmembrane region" description="Helical" evidence="9">
    <location>
        <begin position="41"/>
        <end position="59"/>
    </location>
</feature>
<dbReference type="PRINTS" id="PR00237">
    <property type="entry name" value="GPCRRHODOPSN"/>
</dbReference>
<evidence type="ECO:0000313" key="12">
    <source>
        <dbReference type="Proteomes" id="UP001152320"/>
    </source>
</evidence>
<evidence type="ECO:0000256" key="3">
    <source>
        <dbReference type="ARBA" id="ARBA00022989"/>
    </source>
</evidence>
<evidence type="ECO:0000256" key="5">
    <source>
        <dbReference type="ARBA" id="ARBA00023136"/>
    </source>
</evidence>
<sequence>MFLYTWVVIIYRSIVTLTGIPGNLLILFVYWNKTTLASAHVFIITLALCDLFSCLIIPLEIHYWLNEHDYTDTFLCKLLLTWIYLGWNFSACITTAIAWDRYLVVSKPIYGRWTKKKAIKVCVMCALIATLVTATVPFTSHVETDVTIAGPTIVNGTSCKPFSNGYLLVGVPQYIYFFVIVLSMISLYVKLWSKMIKRRDTTVKFALKPRCSQINEKKTKRDRRRDNKKYTSSNNEHLETEKGNRSLKRAPKEIETIKESTYTNDVALVQHSISETVKKFLPSSSSNEPVMTLNGGQITRQEYPAKFHNSKGPHDDNNRSPKFGNIMSQVPNRFRPMSRLTRMLILATVVFVCTWSLSVFFFLMDPITSKLSRQSFGFTIITVLSLTGLINQTINPVLYSFMNTKFRGECKLLFKRLRRRVSNSVCHL</sequence>
<dbReference type="GO" id="GO:0016020">
    <property type="term" value="C:membrane"/>
    <property type="evidence" value="ECO:0007669"/>
    <property type="project" value="UniProtKB-SubCell"/>
</dbReference>
<dbReference type="InterPro" id="IPR000276">
    <property type="entry name" value="GPCR_Rhodpsn"/>
</dbReference>
<evidence type="ECO:0000313" key="11">
    <source>
        <dbReference type="EMBL" id="KAJ8021171.1"/>
    </source>
</evidence>
<dbReference type="SUPFAM" id="SSF81321">
    <property type="entry name" value="Family A G protein-coupled receptor-like"/>
    <property type="match status" value="1"/>
</dbReference>
<dbReference type="Gene3D" id="1.20.1070.10">
    <property type="entry name" value="Rhodopsin 7-helix transmembrane proteins"/>
    <property type="match status" value="2"/>
</dbReference>
<reference evidence="11" key="1">
    <citation type="submission" date="2021-10" db="EMBL/GenBank/DDBJ databases">
        <title>Tropical sea cucumber genome reveals ecological adaptation and Cuvierian tubules defense mechanism.</title>
        <authorList>
            <person name="Chen T."/>
        </authorList>
    </citation>
    <scope>NUCLEOTIDE SEQUENCE</scope>
    <source>
        <strain evidence="11">Nanhai2018</strain>
        <tissue evidence="11">Muscle</tissue>
    </source>
</reference>
<keyword evidence="6 11" id="KW-0675">Receptor</keyword>
<dbReference type="EMBL" id="JAIZAY010000022">
    <property type="protein sequence ID" value="KAJ8021171.1"/>
    <property type="molecule type" value="Genomic_DNA"/>
</dbReference>
<evidence type="ECO:0000256" key="9">
    <source>
        <dbReference type="SAM" id="Phobius"/>
    </source>
</evidence>
<keyword evidence="4" id="KW-0297">G-protein coupled receptor</keyword>
<comment type="caution">
    <text evidence="11">The sequence shown here is derived from an EMBL/GenBank/DDBJ whole genome shotgun (WGS) entry which is preliminary data.</text>
</comment>
<keyword evidence="12" id="KW-1185">Reference proteome</keyword>
<dbReference type="CDD" id="cd00637">
    <property type="entry name" value="7tm_classA_rhodopsin-like"/>
    <property type="match status" value="1"/>
</dbReference>
<feature type="transmembrane region" description="Helical" evidence="9">
    <location>
        <begin position="119"/>
        <end position="138"/>
    </location>
</feature>
<evidence type="ECO:0000259" key="10">
    <source>
        <dbReference type="PROSITE" id="PS50262"/>
    </source>
</evidence>
<feature type="transmembrane region" description="Helical" evidence="9">
    <location>
        <begin position="171"/>
        <end position="189"/>
    </location>
</feature>
<gene>
    <name evidence="11" type="ORF">HOLleu_40962</name>
</gene>
<keyword evidence="3 9" id="KW-1133">Transmembrane helix</keyword>
<accession>A0A9Q1BAW6</accession>
<keyword evidence="5 9" id="KW-0472">Membrane</keyword>
<protein>
    <submittedName>
        <fullName evidence="11">Octopamine receptor</fullName>
    </submittedName>
</protein>
<dbReference type="InterPro" id="IPR017452">
    <property type="entry name" value="GPCR_Rhodpsn_7TM"/>
</dbReference>
<name>A0A9Q1BAW6_HOLLE</name>
<evidence type="ECO:0000256" key="1">
    <source>
        <dbReference type="ARBA" id="ARBA00004141"/>
    </source>
</evidence>
<proteinExistence type="predicted"/>
<feature type="transmembrane region" description="Helical" evidence="9">
    <location>
        <begin position="343"/>
        <end position="364"/>
    </location>
</feature>
<keyword evidence="2 9" id="KW-0812">Transmembrane</keyword>
<feature type="transmembrane region" description="Helical" evidence="9">
    <location>
        <begin position="376"/>
        <end position="398"/>
    </location>
</feature>
<feature type="transmembrane region" description="Helical" evidence="9">
    <location>
        <begin position="79"/>
        <end position="99"/>
    </location>
</feature>
<evidence type="ECO:0000256" key="6">
    <source>
        <dbReference type="ARBA" id="ARBA00023170"/>
    </source>
</evidence>
<keyword evidence="7" id="KW-0807">Transducer</keyword>
<feature type="compositionally biased region" description="Basic and acidic residues" evidence="8">
    <location>
        <begin position="236"/>
        <end position="251"/>
    </location>
</feature>
<evidence type="ECO:0000256" key="2">
    <source>
        <dbReference type="ARBA" id="ARBA00022692"/>
    </source>
</evidence>